<evidence type="ECO:0000256" key="6">
    <source>
        <dbReference type="ARBA" id="ARBA00022801"/>
    </source>
</evidence>
<evidence type="ECO:0000256" key="8">
    <source>
        <dbReference type="ARBA" id="ARBA00022989"/>
    </source>
</evidence>
<dbReference type="AlphaFoldDB" id="A0A4U8SAH5"/>
<evidence type="ECO:0000256" key="9">
    <source>
        <dbReference type="ARBA" id="ARBA00023049"/>
    </source>
</evidence>
<dbReference type="GO" id="GO:0016020">
    <property type="term" value="C:membrane"/>
    <property type="evidence" value="ECO:0007669"/>
    <property type="project" value="UniProtKB-SubCell"/>
</dbReference>
<dbReference type="PANTHER" id="PTHR42837">
    <property type="entry name" value="REGULATOR OF SIGMA-E PROTEASE RSEP"/>
    <property type="match status" value="1"/>
</dbReference>
<sequence>MGLLFAILGLSFLIFFHELGHFLFARLFGVRVLVFSIGFGKKLISKHYKGTEYALSVIPLGGYVKLKGETEKTSKEEKSSSPIQLDRDSLLSKHPLQRILILLAGPLFNFILAFMIYIIVPIKGVETYSHEPIVGDIGKEYLAYNVLKKGDKIISVNDVKIEKFSDIGHTLNDNKPENMEAKLLVSRPISSEEKYTESNKIDSMHTQHNRELLELFVPLSRDNNRVILGIKPITTIIYLGPMEILQNAALKICNDITLIYKGLRDMLIGLIGIEQLSGVVGIADVSAKAYNSGFVNFMLVLALISVNLGVINLLPIPIVDGGQILFTLYEWITGRVLREKIANTLVALGLSLIITLMLLGLYNDIVRIMGR</sequence>
<evidence type="ECO:0000256" key="11">
    <source>
        <dbReference type="RuleBase" id="RU362031"/>
    </source>
</evidence>
<evidence type="ECO:0000313" key="13">
    <source>
        <dbReference type="EMBL" id="TLD83078.1"/>
    </source>
</evidence>
<keyword evidence="7 11" id="KW-0862">Zinc</keyword>
<comment type="subcellular location">
    <subcellularLocation>
        <location evidence="2">Membrane</location>
        <topology evidence="2">Multi-pass membrane protein</topology>
    </subcellularLocation>
</comment>
<dbReference type="SUPFAM" id="SSF50156">
    <property type="entry name" value="PDZ domain-like"/>
    <property type="match status" value="1"/>
</dbReference>
<dbReference type="GO" id="GO:0046872">
    <property type="term" value="F:metal ion binding"/>
    <property type="evidence" value="ECO:0007669"/>
    <property type="project" value="UniProtKB-KW"/>
</dbReference>
<keyword evidence="6 11" id="KW-0378">Hydrolase</keyword>
<accession>A0A4U8SAH5</accession>
<dbReference type="PANTHER" id="PTHR42837:SF2">
    <property type="entry name" value="MEMBRANE METALLOPROTEASE ARASP2, CHLOROPLASTIC-RELATED"/>
    <property type="match status" value="1"/>
</dbReference>
<protein>
    <recommendedName>
        <fullName evidence="11">Zinc metalloprotease</fullName>
        <ecNumber evidence="11">3.4.24.-</ecNumber>
    </recommendedName>
</protein>
<dbReference type="GO" id="GO:0004222">
    <property type="term" value="F:metalloendopeptidase activity"/>
    <property type="evidence" value="ECO:0007669"/>
    <property type="project" value="InterPro"/>
</dbReference>
<evidence type="ECO:0000256" key="4">
    <source>
        <dbReference type="ARBA" id="ARBA00022670"/>
    </source>
</evidence>
<keyword evidence="5 11" id="KW-0812">Transmembrane</keyword>
<dbReference type="Gene3D" id="2.30.42.10">
    <property type="match status" value="1"/>
</dbReference>
<feature type="transmembrane region" description="Helical" evidence="11">
    <location>
        <begin position="99"/>
        <end position="120"/>
    </location>
</feature>
<evidence type="ECO:0000256" key="3">
    <source>
        <dbReference type="ARBA" id="ARBA00007931"/>
    </source>
</evidence>
<dbReference type="Proteomes" id="UP000029878">
    <property type="component" value="Unassembled WGS sequence"/>
</dbReference>
<dbReference type="InterPro" id="IPR008915">
    <property type="entry name" value="Peptidase_M50"/>
</dbReference>
<comment type="caution">
    <text evidence="13">The sequence shown here is derived from an EMBL/GenBank/DDBJ whole genome shotgun (WGS) entry which is preliminary data.</text>
</comment>
<evidence type="ECO:0000256" key="2">
    <source>
        <dbReference type="ARBA" id="ARBA00004141"/>
    </source>
</evidence>
<dbReference type="InterPro" id="IPR004387">
    <property type="entry name" value="Pept_M50_Zn"/>
</dbReference>
<keyword evidence="4 13" id="KW-0645">Protease</keyword>
<organism evidence="13 14">
    <name type="scientific">Helicobacter trogontum</name>
    <dbReference type="NCBI Taxonomy" id="50960"/>
    <lineage>
        <taxon>Bacteria</taxon>
        <taxon>Pseudomonadati</taxon>
        <taxon>Campylobacterota</taxon>
        <taxon>Epsilonproteobacteria</taxon>
        <taxon>Campylobacterales</taxon>
        <taxon>Helicobacteraceae</taxon>
        <taxon>Helicobacter</taxon>
    </lineage>
</organism>
<gene>
    <name evidence="13" type="primary">rseP</name>
    <name evidence="13" type="ORF">LS81_005880</name>
</gene>
<dbReference type="OrthoDB" id="9782003at2"/>
<evidence type="ECO:0000259" key="12">
    <source>
        <dbReference type="Pfam" id="PF02163"/>
    </source>
</evidence>
<dbReference type="CDD" id="cd06163">
    <property type="entry name" value="S2P-M50_PDZ_RseP-like"/>
    <property type="match status" value="1"/>
</dbReference>
<keyword evidence="8 11" id="KW-1133">Transmembrane helix</keyword>
<evidence type="ECO:0000256" key="5">
    <source>
        <dbReference type="ARBA" id="ARBA00022692"/>
    </source>
</evidence>
<comment type="cofactor">
    <cofactor evidence="1 11">
        <name>Zn(2+)</name>
        <dbReference type="ChEBI" id="CHEBI:29105"/>
    </cofactor>
</comment>
<dbReference type="EMBL" id="JRPL02000011">
    <property type="protein sequence ID" value="TLD83078.1"/>
    <property type="molecule type" value="Genomic_DNA"/>
</dbReference>
<feature type="domain" description="Peptidase M50" evidence="12">
    <location>
        <begin position="6"/>
        <end position="355"/>
    </location>
</feature>
<evidence type="ECO:0000256" key="10">
    <source>
        <dbReference type="ARBA" id="ARBA00023136"/>
    </source>
</evidence>
<comment type="similarity">
    <text evidence="3 11">Belongs to the peptidase M50B family.</text>
</comment>
<evidence type="ECO:0000256" key="1">
    <source>
        <dbReference type="ARBA" id="ARBA00001947"/>
    </source>
</evidence>
<keyword evidence="11" id="KW-0479">Metal-binding</keyword>
<proteinExistence type="inferred from homology"/>
<reference evidence="13 14" key="1">
    <citation type="journal article" date="2014" name="Genome Announc.">
        <title>Draft genome sequences of eight enterohepatic helicobacter species isolated from both laboratory and wild rodents.</title>
        <authorList>
            <person name="Sheh A."/>
            <person name="Shen Z."/>
            <person name="Fox J.G."/>
        </authorList>
    </citation>
    <scope>NUCLEOTIDE SEQUENCE [LARGE SCALE GENOMIC DNA]</scope>
    <source>
        <strain evidence="13 14">ATCC 700114</strain>
    </source>
</reference>
<dbReference type="NCBIfam" id="TIGR00054">
    <property type="entry name" value="RIP metalloprotease RseP"/>
    <property type="match status" value="1"/>
</dbReference>
<feature type="transmembrane region" description="Helical" evidence="11">
    <location>
        <begin position="341"/>
        <end position="362"/>
    </location>
</feature>
<dbReference type="InterPro" id="IPR036034">
    <property type="entry name" value="PDZ_sf"/>
</dbReference>
<keyword evidence="10 11" id="KW-0472">Membrane</keyword>
<evidence type="ECO:0000256" key="7">
    <source>
        <dbReference type="ARBA" id="ARBA00022833"/>
    </source>
</evidence>
<keyword evidence="9 11" id="KW-0482">Metalloprotease</keyword>
<name>A0A4U8SAH5_9HELI</name>
<dbReference type="Pfam" id="PF02163">
    <property type="entry name" value="Peptidase_M50"/>
    <property type="match status" value="1"/>
</dbReference>
<dbReference type="GO" id="GO:0006508">
    <property type="term" value="P:proteolysis"/>
    <property type="evidence" value="ECO:0007669"/>
    <property type="project" value="UniProtKB-KW"/>
</dbReference>
<dbReference type="EC" id="3.4.24.-" evidence="11"/>
<feature type="transmembrane region" description="Helical" evidence="11">
    <location>
        <begin position="294"/>
        <end position="318"/>
    </location>
</feature>
<evidence type="ECO:0000313" key="14">
    <source>
        <dbReference type="Proteomes" id="UP000029878"/>
    </source>
</evidence>
<dbReference type="RefSeq" id="WP_034346511.1">
    <property type="nucleotide sequence ID" value="NZ_FZNG01000001.1"/>
</dbReference>